<evidence type="ECO:0000313" key="3">
    <source>
        <dbReference type="EMBL" id="CAK9006881.1"/>
    </source>
</evidence>
<name>A0ABP0IXQ9_9DINO</name>
<evidence type="ECO:0008006" key="5">
    <source>
        <dbReference type="Google" id="ProtNLM"/>
    </source>
</evidence>
<organism evidence="3 4">
    <name type="scientific">Durusdinium trenchii</name>
    <dbReference type="NCBI Taxonomy" id="1381693"/>
    <lineage>
        <taxon>Eukaryota</taxon>
        <taxon>Sar</taxon>
        <taxon>Alveolata</taxon>
        <taxon>Dinophyceae</taxon>
        <taxon>Suessiales</taxon>
        <taxon>Symbiodiniaceae</taxon>
        <taxon>Durusdinium</taxon>
    </lineage>
</organism>
<keyword evidence="4" id="KW-1185">Reference proteome</keyword>
<protein>
    <recommendedName>
        <fullName evidence="5">Transmembrane protein</fullName>
    </recommendedName>
</protein>
<sequence>MLLKRVLVTKLSPSFLHRSQVFGQMSPQLRFFAASEPEKIRKHQPEVQDEEMRNSRPRFPALIFAGFCAIVMFCWVPFLFGPVWLGSSLESGTTQAKAIGGQSERGDEIREKMKKEYAERRAKEKQEEAAAVPGAQRRSRQGSCCQGLCGICKAASGGSGRC</sequence>
<keyword evidence="2" id="KW-0812">Transmembrane</keyword>
<dbReference type="EMBL" id="CAXAMM010005335">
    <property type="protein sequence ID" value="CAK9006881.1"/>
    <property type="molecule type" value="Genomic_DNA"/>
</dbReference>
<keyword evidence="2" id="KW-0472">Membrane</keyword>
<evidence type="ECO:0000313" key="4">
    <source>
        <dbReference type="Proteomes" id="UP001642464"/>
    </source>
</evidence>
<evidence type="ECO:0000256" key="1">
    <source>
        <dbReference type="SAM" id="MobiDB-lite"/>
    </source>
</evidence>
<reference evidence="3 4" key="1">
    <citation type="submission" date="2024-02" db="EMBL/GenBank/DDBJ databases">
        <authorList>
            <person name="Chen Y."/>
            <person name="Shah S."/>
            <person name="Dougan E. K."/>
            <person name="Thang M."/>
            <person name="Chan C."/>
        </authorList>
    </citation>
    <scope>NUCLEOTIDE SEQUENCE [LARGE SCALE GENOMIC DNA]</scope>
</reference>
<dbReference type="Proteomes" id="UP001642464">
    <property type="component" value="Unassembled WGS sequence"/>
</dbReference>
<accession>A0ABP0IXQ9</accession>
<comment type="caution">
    <text evidence="3">The sequence shown here is derived from an EMBL/GenBank/DDBJ whole genome shotgun (WGS) entry which is preliminary data.</text>
</comment>
<keyword evidence="2" id="KW-1133">Transmembrane helix</keyword>
<gene>
    <name evidence="3" type="ORF">SCF082_LOCUS9211</name>
</gene>
<feature type="compositionally biased region" description="Basic and acidic residues" evidence="1">
    <location>
        <begin position="104"/>
        <end position="128"/>
    </location>
</feature>
<feature type="transmembrane region" description="Helical" evidence="2">
    <location>
        <begin position="61"/>
        <end position="85"/>
    </location>
</feature>
<evidence type="ECO:0000256" key="2">
    <source>
        <dbReference type="SAM" id="Phobius"/>
    </source>
</evidence>
<proteinExistence type="predicted"/>
<feature type="region of interest" description="Disordered" evidence="1">
    <location>
        <begin position="96"/>
        <end position="142"/>
    </location>
</feature>